<protein>
    <submittedName>
        <fullName evidence="1">Uncharacterized protein</fullName>
    </submittedName>
</protein>
<gene>
    <name evidence="1" type="primary">RvY_08974</name>
    <name evidence="1" type="synonym">RvY_08974.2</name>
    <name evidence="1" type="ORF">RvY_08974-2</name>
</gene>
<dbReference type="OrthoDB" id="28127at2759"/>
<organism evidence="1 2">
    <name type="scientific">Ramazzottius varieornatus</name>
    <name type="common">Water bear</name>
    <name type="synonym">Tardigrade</name>
    <dbReference type="NCBI Taxonomy" id="947166"/>
    <lineage>
        <taxon>Eukaryota</taxon>
        <taxon>Metazoa</taxon>
        <taxon>Ecdysozoa</taxon>
        <taxon>Tardigrada</taxon>
        <taxon>Eutardigrada</taxon>
        <taxon>Parachela</taxon>
        <taxon>Hypsibioidea</taxon>
        <taxon>Ramazzottiidae</taxon>
        <taxon>Ramazzottius</taxon>
    </lineage>
</organism>
<name>A0A1D1VGX4_RAMVA</name>
<evidence type="ECO:0000313" key="1">
    <source>
        <dbReference type="EMBL" id="GAU97728.1"/>
    </source>
</evidence>
<proteinExistence type="predicted"/>
<dbReference type="EMBL" id="BDGG01000004">
    <property type="protein sequence ID" value="GAU97728.1"/>
    <property type="molecule type" value="Genomic_DNA"/>
</dbReference>
<keyword evidence="2" id="KW-1185">Reference proteome</keyword>
<reference evidence="1 2" key="1">
    <citation type="journal article" date="2016" name="Nat. Commun.">
        <title>Extremotolerant tardigrade genome and improved radiotolerance of human cultured cells by tardigrade-unique protein.</title>
        <authorList>
            <person name="Hashimoto T."/>
            <person name="Horikawa D.D."/>
            <person name="Saito Y."/>
            <person name="Kuwahara H."/>
            <person name="Kozuka-Hata H."/>
            <person name="Shin-I T."/>
            <person name="Minakuchi Y."/>
            <person name="Ohishi K."/>
            <person name="Motoyama A."/>
            <person name="Aizu T."/>
            <person name="Enomoto A."/>
            <person name="Kondo K."/>
            <person name="Tanaka S."/>
            <person name="Hara Y."/>
            <person name="Koshikawa S."/>
            <person name="Sagara H."/>
            <person name="Miura T."/>
            <person name="Yokobori S."/>
            <person name="Miyagawa K."/>
            <person name="Suzuki Y."/>
            <person name="Kubo T."/>
            <person name="Oyama M."/>
            <person name="Kohara Y."/>
            <person name="Fujiyama A."/>
            <person name="Arakawa K."/>
            <person name="Katayama T."/>
            <person name="Toyoda A."/>
            <person name="Kunieda T."/>
        </authorList>
    </citation>
    <scope>NUCLEOTIDE SEQUENCE [LARGE SCALE GENOMIC DNA]</scope>
    <source>
        <strain evidence="1 2">YOKOZUNA-1</strain>
    </source>
</reference>
<sequence>MDQQVTLKQWVMQHKRSGHLDRLDKPIVRRLFAETPLAQLRKFLAYFSVTKTSSLSQKKAMDMCFTRFYRGSESSRQQALEIFKTCRGCVDYLDRPLQTVRDEIRSELGEVQLLGSQTDGSFSNAIPDSSSSADEMDTSINRTVEQDTNGVGTSYFSVTGCISTLCQVFLRTFYCLDDNRSEQLGRCDACKRPDCATSSSFPIPRTCWGTYLVN</sequence>
<comment type="caution">
    <text evidence="1">The sequence shown here is derived from an EMBL/GenBank/DDBJ whole genome shotgun (WGS) entry which is preliminary data.</text>
</comment>
<dbReference type="AlphaFoldDB" id="A0A1D1VGX4"/>
<accession>A0A1D1VGX4</accession>
<dbReference type="Proteomes" id="UP000186922">
    <property type="component" value="Unassembled WGS sequence"/>
</dbReference>
<evidence type="ECO:0000313" key="2">
    <source>
        <dbReference type="Proteomes" id="UP000186922"/>
    </source>
</evidence>